<comment type="caution">
    <text evidence="1">The sequence shown here is derived from an EMBL/GenBank/DDBJ whole genome shotgun (WGS) entry which is preliminary data.</text>
</comment>
<evidence type="ECO:0000313" key="1">
    <source>
        <dbReference type="EMBL" id="KAI8439213.1"/>
    </source>
</evidence>
<sequence>MKLDSNNKLIRSESGSETPEDVVDPRQNAEDIIDEILAEFTDSRSPDATRHGNGIPDSLFNMIQPPRTRTPANSFSETATLDDIDPASDLGASIRNKCLELEEILQSLKSRLNHVVLDENIVLSPDANSMEAQLEHDLDTDCQEDLSLQEFLELLHSQNEINPTVMYKYISVGEETTAIKKIVQNEYISKRAVDSETWLLQGVLVATRHGDRGPLTHLRGGDRLPCDTVPVSQRLTMDQITMLSERLVDAVSAVAQYQAELAVYSKKFEVVTERLMQLELSQKCCCLSAASASPRNKKGIRKQPVRSKGKLDKSDKEAVGGNLHEETDAGKSAGNGSGRSENAATDGDESVADVWQEVRNRKIRLSSVRCTAGPEVTSLKAVEIRKYVHLWNMMSGVDDIRAYMQTLCPGKGFTVEELKARGDYKSYKIGVPCELYEKCLSPEVWPENARVKAWLFRRPQDSGAASAWSKRQQ</sequence>
<organism evidence="1 2">
    <name type="scientific">Choristoneura fumiferana</name>
    <name type="common">Spruce budworm moth</name>
    <name type="synonym">Archips fumiferana</name>
    <dbReference type="NCBI Taxonomy" id="7141"/>
    <lineage>
        <taxon>Eukaryota</taxon>
        <taxon>Metazoa</taxon>
        <taxon>Ecdysozoa</taxon>
        <taxon>Arthropoda</taxon>
        <taxon>Hexapoda</taxon>
        <taxon>Insecta</taxon>
        <taxon>Pterygota</taxon>
        <taxon>Neoptera</taxon>
        <taxon>Endopterygota</taxon>
        <taxon>Lepidoptera</taxon>
        <taxon>Glossata</taxon>
        <taxon>Ditrysia</taxon>
        <taxon>Tortricoidea</taxon>
        <taxon>Tortricidae</taxon>
        <taxon>Tortricinae</taxon>
        <taxon>Choristoneura</taxon>
    </lineage>
</organism>
<keyword evidence="2" id="KW-1185">Reference proteome</keyword>
<gene>
    <name evidence="1" type="ORF">MSG28_013056</name>
</gene>
<dbReference type="EMBL" id="CM046123">
    <property type="protein sequence ID" value="KAI8439213.1"/>
    <property type="molecule type" value="Genomic_DNA"/>
</dbReference>
<evidence type="ECO:0000313" key="2">
    <source>
        <dbReference type="Proteomes" id="UP001064048"/>
    </source>
</evidence>
<dbReference type="Proteomes" id="UP001064048">
    <property type="component" value="Chromosome 23"/>
</dbReference>
<protein>
    <submittedName>
        <fullName evidence="1">Uncharacterized protein</fullName>
    </submittedName>
</protein>
<name>A0ACC0KRZ7_CHOFU</name>
<reference evidence="1 2" key="1">
    <citation type="journal article" date="2022" name="Genome Biol. Evol.">
        <title>The Spruce Budworm Genome: Reconstructing the Evolutionary History of Antifreeze Proteins.</title>
        <authorList>
            <person name="Beliveau C."/>
            <person name="Gagne P."/>
            <person name="Picq S."/>
            <person name="Vernygora O."/>
            <person name="Keeling C.I."/>
            <person name="Pinkney K."/>
            <person name="Doucet D."/>
            <person name="Wen F."/>
            <person name="Johnston J.S."/>
            <person name="Maaroufi H."/>
            <person name="Boyle B."/>
            <person name="Laroche J."/>
            <person name="Dewar K."/>
            <person name="Juretic N."/>
            <person name="Blackburn G."/>
            <person name="Nisole A."/>
            <person name="Brunet B."/>
            <person name="Brandao M."/>
            <person name="Lumley L."/>
            <person name="Duan J."/>
            <person name="Quan G."/>
            <person name="Lucarotti C.J."/>
            <person name="Roe A.D."/>
            <person name="Sperling F.A.H."/>
            <person name="Levesque R.C."/>
            <person name="Cusson M."/>
        </authorList>
    </citation>
    <scope>NUCLEOTIDE SEQUENCE [LARGE SCALE GENOMIC DNA]</scope>
    <source>
        <strain evidence="1">Glfc:IPQL:Cfum</strain>
    </source>
</reference>
<proteinExistence type="predicted"/>
<accession>A0ACC0KRZ7</accession>